<accession>A0ABR9E5T2</accession>
<sequence length="103" mass="12684">MFFVYFIFSLVFSFKSYSHVVLDKDYLSLDDEEIKMKELEFVNVYIFYSFESMGWVRKVKVFYKYVDGRYCDFSGFYKLNMDYKELLDFYSDNKKVIIEKNSR</sequence>
<protein>
    <submittedName>
        <fullName evidence="1">Uncharacterized protein</fullName>
    </submittedName>
</protein>
<name>A0ABR9E5T2_9GAMM</name>
<proteinExistence type="predicted"/>
<keyword evidence="2" id="KW-1185">Reference proteome</keyword>
<dbReference type="Proteomes" id="UP000615755">
    <property type="component" value="Unassembled WGS sequence"/>
</dbReference>
<comment type="caution">
    <text evidence="1">The sequence shown here is derived from an EMBL/GenBank/DDBJ whole genome shotgun (WGS) entry which is preliminary data.</text>
</comment>
<evidence type="ECO:0000313" key="1">
    <source>
        <dbReference type="EMBL" id="MBE0366341.1"/>
    </source>
</evidence>
<reference evidence="1 2" key="1">
    <citation type="submission" date="2015-03" db="EMBL/GenBank/DDBJ databases">
        <title>Genome sequence of Pseudoalteromonas aurantia.</title>
        <authorList>
            <person name="Xie B.-B."/>
            <person name="Rong J.-C."/>
            <person name="Qin Q.-L."/>
            <person name="Zhang Y.-Z."/>
        </authorList>
    </citation>
    <scope>NUCLEOTIDE SEQUENCE [LARGE SCALE GENOMIC DNA]</scope>
    <source>
        <strain evidence="1 2">208</strain>
    </source>
</reference>
<organism evidence="1 2">
    <name type="scientific">Pseudoalteromonas aurantia 208</name>
    <dbReference type="NCBI Taxonomy" id="1314867"/>
    <lineage>
        <taxon>Bacteria</taxon>
        <taxon>Pseudomonadati</taxon>
        <taxon>Pseudomonadota</taxon>
        <taxon>Gammaproteobacteria</taxon>
        <taxon>Alteromonadales</taxon>
        <taxon>Pseudoalteromonadaceae</taxon>
        <taxon>Pseudoalteromonas</taxon>
    </lineage>
</organism>
<gene>
    <name evidence="1" type="ORF">PAUR_a3327</name>
</gene>
<evidence type="ECO:0000313" key="2">
    <source>
        <dbReference type="Proteomes" id="UP000615755"/>
    </source>
</evidence>
<dbReference type="EMBL" id="AQGV01000009">
    <property type="protein sequence ID" value="MBE0366341.1"/>
    <property type="molecule type" value="Genomic_DNA"/>
</dbReference>